<reference evidence="4" key="1">
    <citation type="submission" date="2022-11" db="UniProtKB">
        <authorList>
            <consortium name="WormBaseParasite"/>
        </authorList>
    </citation>
    <scope>IDENTIFICATION</scope>
</reference>
<evidence type="ECO:0000256" key="1">
    <source>
        <dbReference type="SAM" id="MobiDB-lite"/>
    </source>
</evidence>
<keyword evidence="3" id="KW-1185">Reference proteome</keyword>
<evidence type="ECO:0000313" key="3">
    <source>
        <dbReference type="Proteomes" id="UP000887574"/>
    </source>
</evidence>
<dbReference type="Proteomes" id="UP000887574">
    <property type="component" value="Unplaced"/>
</dbReference>
<protein>
    <submittedName>
        <fullName evidence="4">Uncharacterized protein</fullName>
    </submittedName>
</protein>
<keyword evidence="2" id="KW-0472">Membrane</keyword>
<keyword evidence="2" id="KW-1133">Transmembrane helix</keyword>
<name>A0A915CNX2_9BILA</name>
<sequence length="348" mass="39939">MHTELSVQLAVVAFALPHYCTSLAAIKAIMCADISALKSFLAFHALAILVVLSSFLTYGCLFLQHSSVVYQSCWLLKCWRAECELKSDPLRTATFYNIVENDLAWSKLANDCHKHVKYGFKVSSIVNESCFIPSNYEITGHKDNFLPLCSIASWRKDHVYRGRIIGRRNGRTISRVHFSGLASYRKISRIQTLPGTTIKVNDQKRFVVESICVDFIRHRLQEEEQLYATPDENYEECCYEVPKQFFDDSPCTDVSTSVFSGHEISRFKDRSVFSRIFESSEDEKEEEEEEKKVLPHHYYKLSSARETTASHSGLKVQKKRKDKKTRDSTYCNMSLTEKLKSVSSINTV</sequence>
<organism evidence="3 4">
    <name type="scientific">Ditylenchus dipsaci</name>
    <dbReference type="NCBI Taxonomy" id="166011"/>
    <lineage>
        <taxon>Eukaryota</taxon>
        <taxon>Metazoa</taxon>
        <taxon>Ecdysozoa</taxon>
        <taxon>Nematoda</taxon>
        <taxon>Chromadorea</taxon>
        <taxon>Rhabditida</taxon>
        <taxon>Tylenchina</taxon>
        <taxon>Tylenchomorpha</taxon>
        <taxon>Sphaerularioidea</taxon>
        <taxon>Anguinidae</taxon>
        <taxon>Anguininae</taxon>
        <taxon>Ditylenchus</taxon>
    </lineage>
</organism>
<proteinExistence type="predicted"/>
<feature type="transmembrane region" description="Helical" evidence="2">
    <location>
        <begin position="40"/>
        <end position="63"/>
    </location>
</feature>
<dbReference type="WBParaSite" id="jg10983">
    <property type="protein sequence ID" value="jg10983"/>
    <property type="gene ID" value="jg10983"/>
</dbReference>
<accession>A0A915CNX2</accession>
<dbReference type="AlphaFoldDB" id="A0A915CNX2"/>
<evidence type="ECO:0000256" key="2">
    <source>
        <dbReference type="SAM" id="Phobius"/>
    </source>
</evidence>
<keyword evidence="2" id="KW-0812">Transmembrane</keyword>
<feature type="region of interest" description="Disordered" evidence="1">
    <location>
        <begin position="303"/>
        <end position="329"/>
    </location>
</feature>
<evidence type="ECO:0000313" key="4">
    <source>
        <dbReference type="WBParaSite" id="jg10983"/>
    </source>
</evidence>